<keyword evidence="15" id="KW-0732">Signal</keyword>
<dbReference type="InterPro" id="IPR017441">
    <property type="entry name" value="Protein_kinase_ATP_BS"/>
</dbReference>
<keyword evidence="9 13" id="KW-0067">ATP-binding</keyword>
<comment type="subcellular location">
    <subcellularLocation>
        <location evidence="1">Cell membrane</location>
    </subcellularLocation>
</comment>
<dbReference type="CDD" id="cd14066">
    <property type="entry name" value="STKc_IRAK"/>
    <property type="match status" value="1"/>
</dbReference>
<evidence type="ECO:0000256" key="2">
    <source>
        <dbReference type="ARBA" id="ARBA00012513"/>
    </source>
</evidence>
<feature type="signal peptide" evidence="15">
    <location>
        <begin position="1"/>
        <end position="23"/>
    </location>
</feature>
<dbReference type="EC" id="2.7.11.1" evidence="2"/>
<dbReference type="PANTHER" id="PTHR47989:SF23">
    <property type="entry name" value="RECEPTOR-LIKE SERINE_THREONINE-PROTEIN KINASE NCRK ISOFORM X1"/>
    <property type="match status" value="1"/>
</dbReference>
<evidence type="ECO:0000259" key="16">
    <source>
        <dbReference type="PROSITE" id="PS50011"/>
    </source>
</evidence>
<comment type="catalytic activity">
    <reaction evidence="12">
        <text>L-seryl-[protein] + ATP = O-phospho-L-seryl-[protein] + ADP + H(+)</text>
        <dbReference type="Rhea" id="RHEA:17989"/>
        <dbReference type="Rhea" id="RHEA-COMP:9863"/>
        <dbReference type="Rhea" id="RHEA-COMP:11604"/>
        <dbReference type="ChEBI" id="CHEBI:15378"/>
        <dbReference type="ChEBI" id="CHEBI:29999"/>
        <dbReference type="ChEBI" id="CHEBI:30616"/>
        <dbReference type="ChEBI" id="CHEBI:83421"/>
        <dbReference type="ChEBI" id="CHEBI:456216"/>
        <dbReference type="EC" id="2.7.11.1"/>
    </reaction>
</comment>
<protein>
    <recommendedName>
        <fullName evidence="2">non-specific serine/threonine protein kinase</fullName>
        <ecNumber evidence="2">2.7.11.1</ecNumber>
    </recommendedName>
</protein>
<proteinExistence type="predicted"/>
<evidence type="ECO:0000256" key="15">
    <source>
        <dbReference type="SAM" id="SignalP"/>
    </source>
</evidence>
<evidence type="ECO:0000256" key="7">
    <source>
        <dbReference type="ARBA" id="ARBA00022741"/>
    </source>
</evidence>
<feature type="chain" id="PRO_5015084992" description="non-specific serine/threonine protein kinase" evidence="15">
    <location>
        <begin position="24"/>
        <end position="625"/>
    </location>
</feature>
<dbReference type="PROSITE" id="PS00107">
    <property type="entry name" value="PROTEIN_KINASE_ATP"/>
    <property type="match status" value="1"/>
</dbReference>
<dbReference type="Gene3D" id="1.10.510.10">
    <property type="entry name" value="Transferase(Phosphotransferase) domain 1"/>
    <property type="match status" value="1"/>
</dbReference>
<feature type="domain" description="Protein kinase" evidence="16">
    <location>
        <begin position="225"/>
        <end position="508"/>
    </location>
</feature>
<dbReference type="InterPro" id="IPR000719">
    <property type="entry name" value="Prot_kinase_dom"/>
</dbReference>
<evidence type="ECO:0000256" key="11">
    <source>
        <dbReference type="ARBA" id="ARBA00047899"/>
    </source>
</evidence>
<feature type="transmembrane region" description="Helical" evidence="14">
    <location>
        <begin position="117"/>
        <end position="142"/>
    </location>
</feature>
<dbReference type="FunFam" id="1.10.510.10:FF:000395">
    <property type="entry name" value="receptor-like serine/threonine-protein kinase NCRK"/>
    <property type="match status" value="1"/>
</dbReference>
<keyword evidence="7 13" id="KW-0547">Nucleotide-binding</keyword>
<dbReference type="SUPFAM" id="SSF56112">
    <property type="entry name" value="Protein kinase-like (PK-like)"/>
    <property type="match status" value="1"/>
</dbReference>
<dbReference type="SMART" id="SM00220">
    <property type="entry name" value="S_TKc"/>
    <property type="match status" value="1"/>
</dbReference>
<dbReference type="PROSITE" id="PS50011">
    <property type="entry name" value="PROTEIN_KINASE_DOM"/>
    <property type="match status" value="1"/>
</dbReference>
<organism evidence="17">
    <name type="scientific">Rhizophora mucronata</name>
    <name type="common">Asiatic mangrove</name>
    <dbReference type="NCBI Taxonomy" id="61149"/>
    <lineage>
        <taxon>Eukaryota</taxon>
        <taxon>Viridiplantae</taxon>
        <taxon>Streptophyta</taxon>
        <taxon>Embryophyta</taxon>
        <taxon>Tracheophyta</taxon>
        <taxon>Spermatophyta</taxon>
        <taxon>Magnoliopsida</taxon>
        <taxon>eudicotyledons</taxon>
        <taxon>Gunneridae</taxon>
        <taxon>Pentapetalae</taxon>
        <taxon>rosids</taxon>
        <taxon>fabids</taxon>
        <taxon>Malpighiales</taxon>
        <taxon>Rhizophoraceae</taxon>
        <taxon>Rhizophora</taxon>
    </lineage>
</organism>
<dbReference type="EMBL" id="GGEC01016107">
    <property type="protein sequence ID" value="MBW96590.1"/>
    <property type="molecule type" value="Transcribed_RNA"/>
</dbReference>
<dbReference type="InterPro" id="IPR011009">
    <property type="entry name" value="Kinase-like_dom_sf"/>
</dbReference>
<dbReference type="GO" id="GO:0005524">
    <property type="term" value="F:ATP binding"/>
    <property type="evidence" value="ECO:0007669"/>
    <property type="project" value="UniProtKB-UniRule"/>
</dbReference>
<reference evidence="17" key="1">
    <citation type="submission" date="2018-02" db="EMBL/GenBank/DDBJ databases">
        <title>Rhizophora mucronata_Transcriptome.</title>
        <authorList>
            <person name="Meera S.P."/>
            <person name="Sreeshan A."/>
            <person name="Augustine A."/>
        </authorList>
    </citation>
    <scope>NUCLEOTIDE SEQUENCE</scope>
    <source>
        <tissue evidence="17">Leaf</tissue>
    </source>
</reference>
<evidence type="ECO:0000256" key="13">
    <source>
        <dbReference type="PROSITE-ProRule" id="PRU10141"/>
    </source>
</evidence>
<sequence length="625" mass="68781">MKLQLEVVLACAIVCFCSQQVLCDELSTTSGLNNWTCTCSAPYQGNQSYFGSNCSASCNCNPAGTPGDTWTCICAADGFPKVATDSHGSTCFTACNCTSGTVTSPPQASRNHISGKVVVIILLLCVIFTTLAFLAAVTCYFLRSRKCPMQSPIFSSDRETSFNSFTNLISHETSLKKNASIDFLINPVSGCFGKSSFLCRSKTEIKYGTIVQFSYAQLENATDKFSHYNLIGLGANSCVYRGQLRDNRIVAVKRLKDQAGPDADSLFSKEVELLSRLHHCHVVPLLGYCSESFGTRCERLLVFEYMPNGNLRDCLDGKLGGNMDWETRVGIAMGAARGLEYLHEAAAPRIVHRDVKSTNILLDENWNSKITDLGMAQCLRADGVSSSSSSPARMQGTFGYFAPEYAMVGRASLLSDVFSFGVVLLELITGRQPIHKSTSKGEQSLVLWATPRLHDSSRVTSELPDPGLKGKFPEEEMQIMAYLAKECLLLDPDARPTMSEVVQILSTISTDKSRQRSVPLNLFQISATFSEKMKPHVIRADSRAEDIVDADELRQHTSIRQKAQYSPPSDIDHTVFVGSKAREADTVSTKYMDKLILLTSKAHDLDDETMDLTEPRLESFHMSNI</sequence>
<evidence type="ECO:0000256" key="14">
    <source>
        <dbReference type="SAM" id="Phobius"/>
    </source>
</evidence>
<dbReference type="AlphaFoldDB" id="A0A2P2JT22"/>
<evidence type="ECO:0000256" key="5">
    <source>
        <dbReference type="ARBA" id="ARBA00022553"/>
    </source>
</evidence>
<keyword evidence="4" id="KW-0723">Serine/threonine-protein kinase</keyword>
<dbReference type="FunFam" id="3.30.200.20:FF:000415">
    <property type="entry name" value="receptor-like serine/threonine-protein kinase NCRK"/>
    <property type="match status" value="1"/>
</dbReference>
<keyword evidence="5" id="KW-0597">Phosphoprotein</keyword>
<dbReference type="EMBL" id="GGEC01016109">
    <property type="protein sequence ID" value="MBW96592.1"/>
    <property type="molecule type" value="Transcribed_RNA"/>
</dbReference>
<dbReference type="InterPro" id="IPR001245">
    <property type="entry name" value="Ser-Thr/Tyr_kinase_cat_dom"/>
</dbReference>
<dbReference type="Gene3D" id="3.30.200.20">
    <property type="entry name" value="Phosphorylase Kinase, domain 1"/>
    <property type="match status" value="1"/>
</dbReference>
<keyword evidence="14" id="KW-1133">Transmembrane helix</keyword>
<keyword evidence="6" id="KW-0808">Transferase</keyword>
<evidence type="ECO:0000256" key="9">
    <source>
        <dbReference type="ARBA" id="ARBA00022840"/>
    </source>
</evidence>
<comment type="catalytic activity">
    <reaction evidence="11">
        <text>L-threonyl-[protein] + ATP = O-phospho-L-threonyl-[protein] + ADP + H(+)</text>
        <dbReference type="Rhea" id="RHEA:46608"/>
        <dbReference type="Rhea" id="RHEA-COMP:11060"/>
        <dbReference type="Rhea" id="RHEA-COMP:11605"/>
        <dbReference type="ChEBI" id="CHEBI:15378"/>
        <dbReference type="ChEBI" id="CHEBI:30013"/>
        <dbReference type="ChEBI" id="CHEBI:30616"/>
        <dbReference type="ChEBI" id="CHEBI:61977"/>
        <dbReference type="ChEBI" id="CHEBI:456216"/>
        <dbReference type="EC" id="2.7.11.1"/>
    </reaction>
</comment>
<dbReference type="InterPro" id="IPR008271">
    <property type="entry name" value="Ser/Thr_kinase_AS"/>
</dbReference>
<dbReference type="PANTHER" id="PTHR47989">
    <property type="entry name" value="OS01G0750732 PROTEIN"/>
    <property type="match status" value="1"/>
</dbReference>
<keyword evidence="3" id="KW-1003">Cell membrane</keyword>
<evidence type="ECO:0000313" key="17">
    <source>
        <dbReference type="EMBL" id="MBW96590.1"/>
    </source>
</evidence>
<evidence type="ECO:0000256" key="12">
    <source>
        <dbReference type="ARBA" id="ARBA00048679"/>
    </source>
</evidence>
<accession>A0A2P2JT22</accession>
<evidence type="ECO:0000256" key="1">
    <source>
        <dbReference type="ARBA" id="ARBA00004236"/>
    </source>
</evidence>
<keyword evidence="10 14" id="KW-0472">Membrane</keyword>
<keyword evidence="8" id="KW-0418">Kinase</keyword>
<evidence type="ECO:0000256" key="3">
    <source>
        <dbReference type="ARBA" id="ARBA00022475"/>
    </source>
</evidence>
<evidence type="ECO:0000256" key="8">
    <source>
        <dbReference type="ARBA" id="ARBA00022777"/>
    </source>
</evidence>
<dbReference type="GO" id="GO:0004674">
    <property type="term" value="F:protein serine/threonine kinase activity"/>
    <property type="evidence" value="ECO:0007669"/>
    <property type="project" value="UniProtKB-KW"/>
</dbReference>
<evidence type="ECO:0000256" key="10">
    <source>
        <dbReference type="ARBA" id="ARBA00023136"/>
    </source>
</evidence>
<dbReference type="Pfam" id="PF07714">
    <property type="entry name" value="PK_Tyr_Ser-Thr"/>
    <property type="match status" value="1"/>
</dbReference>
<dbReference type="PROSITE" id="PS00108">
    <property type="entry name" value="PROTEIN_KINASE_ST"/>
    <property type="match status" value="1"/>
</dbReference>
<evidence type="ECO:0000256" key="6">
    <source>
        <dbReference type="ARBA" id="ARBA00022679"/>
    </source>
</evidence>
<evidence type="ECO:0000256" key="4">
    <source>
        <dbReference type="ARBA" id="ARBA00022527"/>
    </source>
</evidence>
<name>A0A2P2JT22_RHIMU</name>
<feature type="binding site" evidence="13">
    <location>
        <position position="253"/>
    </location>
    <ligand>
        <name>ATP</name>
        <dbReference type="ChEBI" id="CHEBI:30616"/>
    </ligand>
</feature>
<dbReference type="GO" id="GO:0005886">
    <property type="term" value="C:plasma membrane"/>
    <property type="evidence" value="ECO:0007669"/>
    <property type="project" value="UniProtKB-SubCell"/>
</dbReference>
<keyword evidence="14" id="KW-0812">Transmembrane</keyword>